<keyword evidence="1" id="KW-0812">Transmembrane</keyword>
<feature type="transmembrane region" description="Helical" evidence="1">
    <location>
        <begin position="38"/>
        <end position="56"/>
    </location>
</feature>
<dbReference type="OrthoDB" id="5147532at2"/>
<evidence type="ECO:0000313" key="2">
    <source>
        <dbReference type="EMBL" id="SEJ63037.1"/>
    </source>
</evidence>
<sequence>MDFSYARGLARQLVLATAAVALVEIPVAHVLLTRWNGTVATVVTVASVLFVAYMLADWGAALRRPIRLEADRLVVARGLRRPCIVPLMGIAEVRTVPSSDGLPAGAGRTVYAGEANVLVALDRATAAALGRAGVAVAADDPTALVTALRGAIDAPPAGVQSPS</sequence>
<keyword evidence="1" id="KW-0472">Membrane</keyword>
<keyword evidence="1" id="KW-1133">Transmembrane helix</keyword>
<dbReference type="EMBL" id="FNZI01000006">
    <property type="protein sequence ID" value="SEJ63037.1"/>
    <property type="molecule type" value="Genomic_DNA"/>
</dbReference>
<dbReference type="Proteomes" id="UP000183315">
    <property type="component" value="Unassembled WGS sequence"/>
</dbReference>
<feature type="transmembrane region" description="Helical" evidence="1">
    <location>
        <begin position="12"/>
        <end position="32"/>
    </location>
</feature>
<name>A0A1H7AGL2_9MICO</name>
<organism evidence="2 3">
    <name type="scientific">Demequina mangrovi</name>
    <dbReference type="NCBI Taxonomy" id="1043493"/>
    <lineage>
        <taxon>Bacteria</taxon>
        <taxon>Bacillati</taxon>
        <taxon>Actinomycetota</taxon>
        <taxon>Actinomycetes</taxon>
        <taxon>Micrococcales</taxon>
        <taxon>Demequinaceae</taxon>
        <taxon>Demequina</taxon>
    </lineage>
</organism>
<evidence type="ECO:0008006" key="4">
    <source>
        <dbReference type="Google" id="ProtNLM"/>
    </source>
</evidence>
<dbReference type="STRING" id="1043493.SAMN05421637_2479"/>
<protein>
    <recommendedName>
        <fullName evidence="4">PH domain-containing protein</fullName>
    </recommendedName>
</protein>
<dbReference type="RefSeq" id="WP_042215823.1">
    <property type="nucleotide sequence ID" value="NZ_BBLU01000014.1"/>
</dbReference>
<gene>
    <name evidence="2" type="ORF">SAMN05421637_2479</name>
</gene>
<evidence type="ECO:0000313" key="3">
    <source>
        <dbReference type="Proteomes" id="UP000183315"/>
    </source>
</evidence>
<evidence type="ECO:0000256" key="1">
    <source>
        <dbReference type="SAM" id="Phobius"/>
    </source>
</evidence>
<accession>A0A1H7AGL2</accession>
<proteinExistence type="predicted"/>
<dbReference type="AlphaFoldDB" id="A0A1H7AGL2"/>
<reference evidence="3" key="1">
    <citation type="submission" date="2016-10" db="EMBL/GenBank/DDBJ databases">
        <authorList>
            <person name="Varghese N."/>
        </authorList>
    </citation>
    <scope>NUCLEOTIDE SEQUENCE [LARGE SCALE GENOMIC DNA]</scope>
    <source>
        <strain evidence="3">DSM 24868</strain>
    </source>
</reference>
<keyword evidence="3" id="KW-1185">Reference proteome</keyword>